<name>A0A9Y2ISE3_9PSEU</name>
<dbReference type="RefSeq" id="WP_285974229.1">
    <property type="nucleotide sequence ID" value="NZ_CP127294.1"/>
</dbReference>
<proteinExistence type="predicted"/>
<dbReference type="Pfam" id="PF12680">
    <property type="entry name" value="SnoaL_2"/>
    <property type="match status" value="1"/>
</dbReference>
<gene>
    <name evidence="2" type="ORF">QRX50_24465</name>
</gene>
<evidence type="ECO:0000259" key="1">
    <source>
        <dbReference type="Pfam" id="PF12680"/>
    </source>
</evidence>
<dbReference type="Gene3D" id="3.10.450.50">
    <property type="match status" value="1"/>
</dbReference>
<feature type="domain" description="SnoaL-like" evidence="1">
    <location>
        <begin position="21"/>
        <end position="122"/>
    </location>
</feature>
<reference evidence="2 3" key="1">
    <citation type="submission" date="2023-06" db="EMBL/GenBank/DDBJ databases">
        <authorList>
            <person name="Oyuntsetseg B."/>
            <person name="Kim S.B."/>
        </authorList>
    </citation>
    <scope>NUCLEOTIDE SEQUENCE [LARGE SCALE GENOMIC DNA]</scope>
    <source>
        <strain evidence="2 3">2-15</strain>
    </source>
</reference>
<dbReference type="AlphaFoldDB" id="A0A9Y2ISE3"/>
<protein>
    <submittedName>
        <fullName evidence="2">Nuclear transport factor 2 family protein</fullName>
    </submittedName>
</protein>
<dbReference type="InterPro" id="IPR037401">
    <property type="entry name" value="SnoaL-like"/>
</dbReference>
<accession>A0A9Y2ISE3</accession>
<keyword evidence="3" id="KW-1185">Reference proteome</keyword>
<dbReference type="SUPFAM" id="SSF54427">
    <property type="entry name" value="NTF2-like"/>
    <property type="match status" value="1"/>
</dbReference>
<evidence type="ECO:0000313" key="3">
    <source>
        <dbReference type="Proteomes" id="UP001236014"/>
    </source>
</evidence>
<dbReference type="InterPro" id="IPR032710">
    <property type="entry name" value="NTF2-like_dom_sf"/>
</dbReference>
<dbReference type="KEGG" id="acab:QRX50_24465"/>
<sequence length="144" mass="15588">MADSQVRVAPMPEIKTNISVVDDFFRAVERGDIDTARALYAQDAVIWHNDGAGEQDREANLAVLRLFSTAIRGLRFDVSRRVDVGDGVFQQHVLRGQLPNGEESALDIAMYLAVSGGKITRIEEYFDVAGVTHIIAAAGESGGA</sequence>
<evidence type="ECO:0000313" key="2">
    <source>
        <dbReference type="EMBL" id="WIX83683.1"/>
    </source>
</evidence>
<dbReference type="Proteomes" id="UP001236014">
    <property type="component" value="Chromosome"/>
</dbReference>
<organism evidence="2 3">
    <name type="scientific">Amycolatopsis carbonis</name>
    <dbReference type="NCBI Taxonomy" id="715471"/>
    <lineage>
        <taxon>Bacteria</taxon>
        <taxon>Bacillati</taxon>
        <taxon>Actinomycetota</taxon>
        <taxon>Actinomycetes</taxon>
        <taxon>Pseudonocardiales</taxon>
        <taxon>Pseudonocardiaceae</taxon>
        <taxon>Amycolatopsis</taxon>
    </lineage>
</organism>
<dbReference type="EMBL" id="CP127294">
    <property type="protein sequence ID" value="WIX83683.1"/>
    <property type="molecule type" value="Genomic_DNA"/>
</dbReference>